<evidence type="ECO:0000259" key="3">
    <source>
        <dbReference type="PROSITE" id="PS50075"/>
    </source>
</evidence>
<protein>
    <recommendedName>
        <fullName evidence="3">Carrier domain-containing protein</fullName>
    </recommendedName>
</protein>
<evidence type="ECO:0000313" key="4">
    <source>
        <dbReference type="EMBL" id="BBX96241.1"/>
    </source>
</evidence>
<dbReference type="Proteomes" id="UP000466396">
    <property type="component" value="Chromosome"/>
</dbReference>
<name>A0A7I7NKM2_9MYCO</name>
<dbReference type="RefSeq" id="WP_163745450.1">
    <property type="nucleotide sequence ID" value="NZ_AP022581.1"/>
</dbReference>
<sequence length="95" mass="10263">MSAIRSETPVAADTSEYQELVEWLTMKVAEYVNVPPDTIGIDTALADCGIDSVSGLALCADLRYEKGFDVETTIVWDYPTIDAIAEYLVAGGEAQ</sequence>
<dbReference type="SUPFAM" id="SSF47336">
    <property type="entry name" value="ACP-like"/>
    <property type="match status" value="1"/>
</dbReference>
<organism evidence="4 5">
    <name type="scientific">Mycobacterium lacus</name>
    <dbReference type="NCBI Taxonomy" id="169765"/>
    <lineage>
        <taxon>Bacteria</taxon>
        <taxon>Bacillati</taxon>
        <taxon>Actinomycetota</taxon>
        <taxon>Actinomycetes</taxon>
        <taxon>Mycobacteriales</taxon>
        <taxon>Mycobacteriaceae</taxon>
        <taxon>Mycobacterium</taxon>
    </lineage>
</organism>
<dbReference type="EMBL" id="AP022581">
    <property type="protein sequence ID" value="BBX96241.1"/>
    <property type="molecule type" value="Genomic_DNA"/>
</dbReference>
<dbReference type="InterPro" id="IPR036736">
    <property type="entry name" value="ACP-like_sf"/>
</dbReference>
<gene>
    <name evidence="4" type="ORF">MLAC_15350</name>
</gene>
<dbReference type="PROSITE" id="PS00012">
    <property type="entry name" value="PHOSPHOPANTETHEINE"/>
    <property type="match status" value="1"/>
</dbReference>
<keyword evidence="5" id="KW-1185">Reference proteome</keyword>
<dbReference type="InterPro" id="IPR020806">
    <property type="entry name" value="PKS_PP-bd"/>
</dbReference>
<evidence type="ECO:0000313" key="5">
    <source>
        <dbReference type="Proteomes" id="UP000466396"/>
    </source>
</evidence>
<dbReference type="KEGG" id="mlj:MLAC_15350"/>
<dbReference type="AlphaFoldDB" id="A0A7I7NKM2"/>
<dbReference type="SMART" id="SM00823">
    <property type="entry name" value="PKS_PP"/>
    <property type="match status" value="1"/>
</dbReference>
<dbReference type="Pfam" id="PF00550">
    <property type="entry name" value="PP-binding"/>
    <property type="match status" value="1"/>
</dbReference>
<reference evidence="4 5" key="1">
    <citation type="journal article" date="2019" name="Emerg. Microbes Infect.">
        <title>Comprehensive subspecies identification of 175 nontuberculous mycobacteria species based on 7547 genomic profiles.</title>
        <authorList>
            <person name="Matsumoto Y."/>
            <person name="Kinjo T."/>
            <person name="Motooka D."/>
            <person name="Nabeya D."/>
            <person name="Jung N."/>
            <person name="Uechi K."/>
            <person name="Horii T."/>
            <person name="Iida T."/>
            <person name="Fujita J."/>
            <person name="Nakamura S."/>
        </authorList>
    </citation>
    <scope>NUCLEOTIDE SEQUENCE [LARGE SCALE GENOMIC DNA]</scope>
    <source>
        <strain evidence="4 5">JCM 15657</strain>
    </source>
</reference>
<keyword evidence="1" id="KW-0596">Phosphopantetheine</keyword>
<evidence type="ECO:0000256" key="1">
    <source>
        <dbReference type="ARBA" id="ARBA00022450"/>
    </source>
</evidence>
<accession>A0A7I7NKM2</accession>
<dbReference type="InterPro" id="IPR006162">
    <property type="entry name" value="Ppantetheine_attach_site"/>
</dbReference>
<dbReference type="Gene3D" id="1.10.1200.10">
    <property type="entry name" value="ACP-like"/>
    <property type="match status" value="1"/>
</dbReference>
<feature type="domain" description="Carrier" evidence="3">
    <location>
        <begin position="18"/>
        <end position="92"/>
    </location>
</feature>
<proteinExistence type="predicted"/>
<keyword evidence="2" id="KW-0597">Phosphoprotein</keyword>
<dbReference type="GO" id="GO:0031177">
    <property type="term" value="F:phosphopantetheine binding"/>
    <property type="evidence" value="ECO:0007669"/>
    <property type="project" value="InterPro"/>
</dbReference>
<dbReference type="PROSITE" id="PS50075">
    <property type="entry name" value="CARRIER"/>
    <property type="match status" value="1"/>
</dbReference>
<evidence type="ECO:0000256" key="2">
    <source>
        <dbReference type="ARBA" id="ARBA00022553"/>
    </source>
</evidence>
<dbReference type="InterPro" id="IPR009081">
    <property type="entry name" value="PP-bd_ACP"/>
</dbReference>